<evidence type="ECO:0000313" key="2">
    <source>
        <dbReference type="EMBL" id="KAK0418889.1"/>
    </source>
</evidence>
<keyword evidence="3" id="KW-1185">Reference proteome</keyword>
<sequence>MEASLYDEHYVSIRLFTLCENVSKALLRNLPAVIYAVHALVITNLWYFCPAFNIDEYMKLYGLRVAVAFFGIVIVFYGFIMVRDIVTNTMRPDFDRSFAIRRDRLLQPF</sequence>
<dbReference type="EMBL" id="JAUCMV010000002">
    <property type="protein sequence ID" value="KAK0418889.1"/>
    <property type="molecule type" value="Genomic_DNA"/>
</dbReference>
<name>A0AA39I8X1_9BILA</name>
<comment type="caution">
    <text evidence="2">The sequence shown here is derived from an EMBL/GenBank/DDBJ whole genome shotgun (WGS) entry which is preliminary data.</text>
</comment>
<feature type="transmembrane region" description="Helical" evidence="1">
    <location>
        <begin position="61"/>
        <end position="82"/>
    </location>
</feature>
<protein>
    <submittedName>
        <fullName evidence="2">Uncharacterized protein</fullName>
    </submittedName>
</protein>
<organism evidence="2 3">
    <name type="scientific">Steinernema hermaphroditum</name>
    <dbReference type="NCBI Taxonomy" id="289476"/>
    <lineage>
        <taxon>Eukaryota</taxon>
        <taxon>Metazoa</taxon>
        <taxon>Ecdysozoa</taxon>
        <taxon>Nematoda</taxon>
        <taxon>Chromadorea</taxon>
        <taxon>Rhabditida</taxon>
        <taxon>Tylenchina</taxon>
        <taxon>Panagrolaimomorpha</taxon>
        <taxon>Strongyloidoidea</taxon>
        <taxon>Steinernematidae</taxon>
        <taxon>Steinernema</taxon>
    </lineage>
</organism>
<keyword evidence="1" id="KW-0812">Transmembrane</keyword>
<reference evidence="2" key="1">
    <citation type="submission" date="2023-06" db="EMBL/GenBank/DDBJ databases">
        <title>Genomic analysis of the entomopathogenic nematode Steinernema hermaphroditum.</title>
        <authorList>
            <person name="Schwarz E.M."/>
            <person name="Heppert J.K."/>
            <person name="Baniya A."/>
            <person name="Schwartz H.T."/>
            <person name="Tan C.-H."/>
            <person name="Antoshechkin I."/>
            <person name="Sternberg P.W."/>
            <person name="Goodrich-Blair H."/>
            <person name="Dillman A.R."/>
        </authorList>
    </citation>
    <scope>NUCLEOTIDE SEQUENCE</scope>
    <source>
        <strain evidence="2">PS9179</strain>
        <tissue evidence="2">Whole animal</tissue>
    </source>
</reference>
<dbReference type="Proteomes" id="UP001175271">
    <property type="component" value="Unassembled WGS sequence"/>
</dbReference>
<evidence type="ECO:0000313" key="3">
    <source>
        <dbReference type="Proteomes" id="UP001175271"/>
    </source>
</evidence>
<proteinExistence type="predicted"/>
<feature type="transmembrane region" description="Helical" evidence="1">
    <location>
        <begin position="32"/>
        <end position="49"/>
    </location>
</feature>
<accession>A0AA39I8X1</accession>
<dbReference type="AlphaFoldDB" id="A0AA39I8X1"/>
<keyword evidence="1" id="KW-0472">Membrane</keyword>
<keyword evidence="1" id="KW-1133">Transmembrane helix</keyword>
<evidence type="ECO:0000256" key="1">
    <source>
        <dbReference type="SAM" id="Phobius"/>
    </source>
</evidence>
<gene>
    <name evidence="2" type="ORF">QR680_013832</name>
</gene>